<evidence type="ECO:0008006" key="4">
    <source>
        <dbReference type="Google" id="ProtNLM"/>
    </source>
</evidence>
<feature type="transmembrane region" description="Helical" evidence="1">
    <location>
        <begin position="268"/>
        <end position="297"/>
    </location>
</feature>
<dbReference type="EMBL" id="MFJJ01000005">
    <property type="protein sequence ID" value="OGG15288.1"/>
    <property type="molecule type" value="Genomic_DNA"/>
</dbReference>
<dbReference type="AlphaFoldDB" id="A0A1F5ZS62"/>
<accession>A0A1F5ZS62</accession>
<feature type="transmembrane region" description="Helical" evidence="1">
    <location>
        <begin position="378"/>
        <end position="398"/>
    </location>
</feature>
<feature type="transmembrane region" description="Helical" evidence="1">
    <location>
        <begin position="235"/>
        <end position="256"/>
    </location>
</feature>
<feature type="transmembrane region" description="Helical" evidence="1">
    <location>
        <begin position="52"/>
        <end position="72"/>
    </location>
</feature>
<name>A0A1F5ZS62_9BACT</name>
<reference evidence="2 3" key="1">
    <citation type="journal article" date="2016" name="Nat. Commun.">
        <title>Thousands of microbial genomes shed light on interconnected biogeochemical processes in an aquifer system.</title>
        <authorList>
            <person name="Anantharaman K."/>
            <person name="Brown C.T."/>
            <person name="Hug L.A."/>
            <person name="Sharon I."/>
            <person name="Castelle C.J."/>
            <person name="Probst A.J."/>
            <person name="Thomas B.C."/>
            <person name="Singh A."/>
            <person name="Wilkins M.J."/>
            <person name="Karaoz U."/>
            <person name="Brodie E.L."/>
            <person name="Williams K.H."/>
            <person name="Hubbard S.S."/>
            <person name="Banfield J.F."/>
        </authorList>
    </citation>
    <scope>NUCLEOTIDE SEQUENCE [LARGE SCALE GENOMIC DNA]</scope>
</reference>
<feature type="transmembrane region" description="Helical" evidence="1">
    <location>
        <begin position="459"/>
        <end position="480"/>
    </location>
</feature>
<evidence type="ECO:0000313" key="3">
    <source>
        <dbReference type="Proteomes" id="UP000177416"/>
    </source>
</evidence>
<feature type="transmembrane region" description="Helical" evidence="1">
    <location>
        <begin position="184"/>
        <end position="201"/>
    </location>
</feature>
<feature type="transmembrane region" description="Helical" evidence="1">
    <location>
        <begin position="207"/>
        <end position="223"/>
    </location>
</feature>
<keyword evidence="1" id="KW-0472">Membrane</keyword>
<organism evidence="2 3">
    <name type="scientific">Candidatus Gottesmanbacteria bacterium RIFCSPHIGHO2_01_FULL_46_14</name>
    <dbReference type="NCBI Taxonomy" id="1798380"/>
    <lineage>
        <taxon>Bacteria</taxon>
        <taxon>Candidatus Gottesmaniibacteriota</taxon>
    </lineage>
</organism>
<proteinExistence type="predicted"/>
<keyword evidence="1" id="KW-0812">Transmembrane</keyword>
<feature type="transmembrane region" description="Helical" evidence="1">
    <location>
        <begin position="309"/>
        <end position="328"/>
    </location>
</feature>
<gene>
    <name evidence="2" type="ORF">A2875_00655</name>
</gene>
<feature type="transmembrane region" description="Helical" evidence="1">
    <location>
        <begin position="410"/>
        <end position="430"/>
    </location>
</feature>
<evidence type="ECO:0000256" key="1">
    <source>
        <dbReference type="SAM" id="Phobius"/>
    </source>
</evidence>
<dbReference type="Proteomes" id="UP000177416">
    <property type="component" value="Unassembled WGS sequence"/>
</dbReference>
<feature type="transmembrane region" description="Helical" evidence="1">
    <location>
        <begin position="78"/>
        <end position="95"/>
    </location>
</feature>
<comment type="caution">
    <text evidence="2">The sequence shown here is derived from an EMBL/GenBank/DDBJ whole genome shotgun (WGS) entry which is preliminary data.</text>
</comment>
<sequence length="635" mass="73697">MSELLRLSDFYWPLNPPILLISLALFVFFDALGTFIKRFIVKSSRKDQTRIINWLIGFGFFIFIWFILRFFIPPRQTHALVSLIILAVISLPSYLRNRELPRLFSTIWQLKVPLLAIAPFLPAVFVKASLPPYYADEMAYQFIPPYFLKLIDVWRFDGGLYSNVPMLFNTFFNLAFALTKTYSIVRLFHFSILVTAMIFAYQKLKAHFGWLVGFLFVFTFFSLPTDTILTATLGYVDVATYSFVLIGFINLMDFFFTKKVQALYLSAIFWGMALGTKYTAVTVFVTLSTSFLTLVLLRHKLVFKKLIKPKTLITTVLLLTLFGGYWYLKNLVAYGNPIYPFLLPCLRYAQYCQTQAVNFFVWTTPITLRNLPSIIKELLPGNVFLQVALLTAPVLAFVNKNPKTRSASAVLTLTIVLEFFLLKQFSGFYLRYQQHLQLLMLLLICVQLANQYRSILLNLVAKCFYLLLFYVVLASFVLTIKNTNSLKFVNWTEINFALGKIDIYGWVEQKFPRVKAGIDWCENPPSGQPTALTRFDPDMIWYEYDGFMRSFMTNCYFENAPLEGLPIDLVLTTAREKKLKFWTITPNHCLPRAEVKKHLDYEGDHQLYLRQLNNIVICNSKEVQPNLYYFDYAAL</sequence>
<feature type="transmembrane region" description="Helical" evidence="1">
    <location>
        <begin position="107"/>
        <end position="126"/>
    </location>
</feature>
<protein>
    <recommendedName>
        <fullName evidence="4">Glycosyltransferase RgtA/B/C/D-like domain-containing protein</fullName>
    </recommendedName>
</protein>
<evidence type="ECO:0000313" key="2">
    <source>
        <dbReference type="EMBL" id="OGG15288.1"/>
    </source>
</evidence>
<keyword evidence="1" id="KW-1133">Transmembrane helix</keyword>